<evidence type="ECO:0000256" key="1">
    <source>
        <dbReference type="SAM" id="MobiDB-lite"/>
    </source>
</evidence>
<evidence type="ECO:0000313" key="3">
    <source>
        <dbReference type="Proteomes" id="UP001566132"/>
    </source>
</evidence>
<proteinExistence type="predicted"/>
<protein>
    <submittedName>
        <fullName evidence="2">Uncharacterized protein</fullName>
    </submittedName>
</protein>
<dbReference type="EMBL" id="JBDJPC010000002">
    <property type="protein sequence ID" value="KAL1512721.1"/>
    <property type="molecule type" value="Genomic_DNA"/>
</dbReference>
<feature type="compositionally biased region" description="Basic and acidic residues" evidence="1">
    <location>
        <begin position="29"/>
        <end position="55"/>
    </location>
</feature>
<sequence length="417" mass="48404">MKLKNRKRSSPNIRLQRPSISSSSNSTNKEIDERLLMPSSEDIHSKSTDESRTSDEEYVPPSMSSECLSKRLSLEDWRPMKGALNSALEDSSSATVNTRKIMNETGNFFNSMLDKLKSLKSCPILELRHLKGKKAAEKTFLSLKNTPEVREKLNFIRKMDEEINETINRYKIQREERLSVEFEMCTTISEENLAGKGDTGVFLQMCNFNERLKKYQNSQNNNVVFKESFETRNNEVMEQKEELLLKSGSFIEKNIHAAKEGVMAGFSLTDEEKMKIDQILQDIDSFQMDDALLTNASQTPCIESKEESLVNQETNPWKNCYSVDGKNKTRMGQIDLELEKFNEDHHDGDDVNKQIPLVKNEEFWKQYVLDQSLKDIDTKLETLYESYREDEERLIAFRRKIDLETNDSQSEEKKDLM</sequence>
<keyword evidence="3" id="KW-1185">Reference proteome</keyword>
<organism evidence="2 3">
    <name type="scientific">Hypothenemus hampei</name>
    <name type="common">Coffee berry borer</name>
    <dbReference type="NCBI Taxonomy" id="57062"/>
    <lineage>
        <taxon>Eukaryota</taxon>
        <taxon>Metazoa</taxon>
        <taxon>Ecdysozoa</taxon>
        <taxon>Arthropoda</taxon>
        <taxon>Hexapoda</taxon>
        <taxon>Insecta</taxon>
        <taxon>Pterygota</taxon>
        <taxon>Neoptera</taxon>
        <taxon>Endopterygota</taxon>
        <taxon>Coleoptera</taxon>
        <taxon>Polyphaga</taxon>
        <taxon>Cucujiformia</taxon>
        <taxon>Curculionidae</taxon>
        <taxon>Scolytinae</taxon>
        <taxon>Hypothenemus</taxon>
    </lineage>
</organism>
<dbReference type="Proteomes" id="UP001566132">
    <property type="component" value="Unassembled WGS sequence"/>
</dbReference>
<dbReference type="AlphaFoldDB" id="A0ABD1F544"/>
<feature type="region of interest" description="Disordered" evidence="1">
    <location>
        <begin position="1"/>
        <end position="65"/>
    </location>
</feature>
<evidence type="ECO:0000313" key="2">
    <source>
        <dbReference type="EMBL" id="KAL1512721.1"/>
    </source>
</evidence>
<reference evidence="2 3" key="1">
    <citation type="submission" date="2024-05" db="EMBL/GenBank/DDBJ databases">
        <title>Genetic variation in Jamaican populations of the coffee berry borer (Hypothenemus hampei).</title>
        <authorList>
            <person name="Errbii M."/>
            <person name="Myrie A."/>
        </authorList>
    </citation>
    <scope>NUCLEOTIDE SEQUENCE [LARGE SCALE GENOMIC DNA]</scope>
    <source>
        <strain evidence="2">JA-Hopewell-2020-01-JO</strain>
        <tissue evidence="2">Whole body</tissue>
    </source>
</reference>
<name>A0ABD1F544_HYPHA</name>
<gene>
    <name evidence="2" type="ORF">ABEB36_002264</name>
</gene>
<accession>A0ABD1F544</accession>
<comment type="caution">
    <text evidence="2">The sequence shown here is derived from an EMBL/GenBank/DDBJ whole genome shotgun (WGS) entry which is preliminary data.</text>
</comment>